<dbReference type="Proteomes" id="UP001283341">
    <property type="component" value="Unassembled WGS sequence"/>
</dbReference>
<dbReference type="AlphaFoldDB" id="A0AAE0I4M3"/>
<keyword evidence="3" id="KW-0805">Transcription regulation</keyword>
<evidence type="ECO:0000256" key="1">
    <source>
        <dbReference type="ARBA" id="ARBA00022723"/>
    </source>
</evidence>
<evidence type="ECO:0000256" key="7">
    <source>
        <dbReference type="SAM" id="MobiDB-lite"/>
    </source>
</evidence>
<dbReference type="GO" id="GO:0000978">
    <property type="term" value="F:RNA polymerase II cis-regulatory region sequence-specific DNA binding"/>
    <property type="evidence" value="ECO:0007669"/>
    <property type="project" value="TreeGrafter"/>
</dbReference>
<dbReference type="PANTHER" id="PTHR31944:SF130">
    <property type="entry name" value="ZN(II)2CYS6 TRANSCRIPTION FACTO (EUROFUNG)"/>
    <property type="match status" value="1"/>
</dbReference>
<feature type="domain" description="Xylanolytic transcriptional activator regulatory" evidence="8">
    <location>
        <begin position="24"/>
        <end position="231"/>
    </location>
</feature>
<evidence type="ECO:0000313" key="9">
    <source>
        <dbReference type="EMBL" id="KAK3318326.1"/>
    </source>
</evidence>
<dbReference type="EMBL" id="JAUEDM010000004">
    <property type="protein sequence ID" value="KAK3318326.1"/>
    <property type="molecule type" value="Genomic_DNA"/>
</dbReference>
<dbReference type="InterPro" id="IPR051430">
    <property type="entry name" value="Fungal_TF_Env_Response"/>
</dbReference>
<feature type="region of interest" description="Disordered" evidence="7">
    <location>
        <begin position="203"/>
        <end position="230"/>
    </location>
</feature>
<evidence type="ECO:0000313" key="10">
    <source>
        <dbReference type="Proteomes" id="UP001283341"/>
    </source>
</evidence>
<name>A0AAE0I4M3_9PEZI</name>
<protein>
    <recommendedName>
        <fullName evidence="8">Xylanolytic transcriptional activator regulatory domain-containing protein</fullName>
    </recommendedName>
</protein>
<dbReference type="GO" id="GO:0005634">
    <property type="term" value="C:nucleus"/>
    <property type="evidence" value="ECO:0007669"/>
    <property type="project" value="TreeGrafter"/>
</dbReference>
<evidence type="ECO:0000256" key="6">
    <source>
        <dbReference type="ARBA" id="ARBA00023242"/>
    </source>
</evidence>
<evidence type="ECO:0000256" key="4">
    <source>
        <dbReference type="ARBA" id="ARBA00023125"/>
    </source>
</evidence>
<reference evidence="9" key="2">
    <citation type="submission" date="2023-06" db="EMBL/GenBank/DDBJ databases">
        <authorList>
            <consortium name="Lawrence Berkeley National Laboratory"/>
            <person name="Haridas S."/>
            <person name="Hensen N."/>
            <person name="Bonometti L."/>
            <person name="Westerberg I."/>
            <person name="Brannstrom I.O."/>
            <person name="Guillou S."/>
            <person name="Cros-Aarteil S."/>
            <person name="Calhoun S."/>
            <person name="Kuo A."/>
            <person name="Mondo S."/>
            <person name="Pangilinan J."/>
            <person name="Riley R."/>
            <person name="Labutti K."/>
            <person name="Andreopoulos B."/>
            <person name="Lipzen A."/>
            <person name="Chen C."/>
            <person name="Yanf M."/>
            <person name="Daum C."/>
            <person name="Ng V."/>
            <person name="Clum A."/>
            <person name="Steindorff A."/>
            <person name="Ohm R."/>
            <person name="Martin F."/>
            <person name="Silar P."/>
            <person name="Natvig D."/>
            <person name="Lalanne C."/>
            <person name="Gautier V."/>
            <person name="Ament-Velasquez S.L."/>
            <person name="Kruys A."/>
            <person name="Hutchinson M.I."/>
            <person name="Powell A.J."/>
            <person name="Barry K."/>
            <person name="Miller A.N."/>
            <person name="Grigoriev I.V."/>
            <person name="Debuchy R."/>
            <person name="Gladieux P."/>
            <person name="Thoren M.H."/>
            <person name="Johannesson H."/>
        </authorList>
    </citation>
    <scope>NUCLEOTIDE SEQUENCE</scope>
    <source>
        <strain evidence="9">CBS 118394</strain>
    </source>
</reference>
<keyword evidence="2" id="KW-0862">Zinc</keyword>
<proteinExistence type="predicted"/>
<keyword evidence="10" id="KW-1185">Reference proteome</keyword>
<dbReference type="GO" id="GO:0008270">
    <property type="term" value="F:zinc ion binding"/>
    <property type="evidence" value="ECO:0007669"/>
    <property type="project" value="InterPro"/>
</dbReference>
<keyword evidence="6" id="KW-0539">Nucleus</keyword>
<comment type="caution">
    <text evidence="9">The sequence shown here is derived from an EMBL/GenBank/DDBJ whole genome shotgun (WGS) entry which is preliminary data.</text>
</comment>
<dbReference type="InterPro" id="IPR007219">
    <property type="entry name" value="XnlR_reg_dom"/>
</dbReference>
<gene>
    <name evidence="9" type="ORF">B0H66DRAFT_556831</name>
</gene>
<keyword evidence="4" id="KW-0238">DNA-binding</keyword>
<dbReference type="GO" id="GO:0001228">
    <property type="term" value="F:DNA-binding transcription activator activity, RNA polymerase II-specific"/>
    <property type="evidence" value="ECO:0007669"/>
    <property type="project" value="TreeGrafter"/>
</dbReference>
<accession>A0AAE0I4M3</accession>
<organism evidence="9 10">
    <name type="scientific">Apodospora peruviana</name>
    <dbReference type="NCBI Taxonomy" id="516989"/>
    <lineage>
        <taxon>Eukaryota</taxon>
        <taxon>Fungi</taxon>
        <taxon>Dikarya</taxon>
        <taxon>Ascomycota</taxon>
        <taxon>Pezizomycotina</taxon>
        <taxon>Sordariomycetes</taxon>
        <taxon>Sordariomycetidae</taxon>
        <taxon>Sordariales</taxon>
        <taxon>Lasiosphaeriaceae</taxon>
        <taxon>Apodospora</taxon>
    </lineage>
</organism>
<evidence type="ECO:0000256" key="5">
    <source>
        <dbReference type="ARBA" id="ARBA00023163"/>
    </source>
</evidence>
<keyword evidence="1" id="KW-0479">Metal-binding</keyword>
<evidence type="ECO:0000256" key="2">
    <source>
        <dbReference type="ARBA" id="ARBA00022833"/>
    </source>
</evidence>
<dbReference type="PANTHER" id="PTHR31944">
    <property type="entry name" value="HEME-RESPONSIVE ZINC FINGER TRANSCRIPTION FACTOR HAP1"/>
    <property type="match status" value="1"/>
</dbReference>
<evidence type="ECO:0000256" key="3">
    <source>
        <dbReference type="ARBA" id="ARBA00023015"/>
    </source>
</evidence>
<evidence type="ECO:0000259" key="8">
    <source>
        <dbReference type="Pfam" id="PF04082"/>
    </source>
</evidence>
<reference evidence="9" key="1">
    <citation type="journal article" date="2023" name="Mol. Phylogenet. Evol.">
        <title>Genome-scale phylogeny and comparative genomics of the fungal order Sordariales.</title>
        <authorList>
            <person name="Hensen N."/>
            <person name="Bonometti L."/>
            <person name="Westerberg I."/>
            <person name="Brannstrom I.O."/>
            <person name="Guillou S."/>
            <person name="Cros-Aarteil S."/>
            <person name="Calhoun S."/>
            <person name="Haridas S."/>
            <person name="Kuo A."/>
            <person name="Mondo S."/>
            <person name="Pangilinan J."/>
            <person name="Riley R."/>
            <person name="LaButti K."/>
            <person name="Andreopoulos B."/>
            <person name="Lipzen A."/>
            <person name="Chen C."/>
            <person name="Yan M."/>
            <person name="Daum C."/>
            <person name="Ng V."/>
            <person name="Clum A."/>
            <person name="Steindorff A."/>
            <person name="Ohm R.A."/>
            <person name="Martin F."/>
            <person name="Silar P."/>
            <person name="Natvig D.O."/>
            <person name="Lalanne C."/>
            <person name="Gautier V."/>
            <person name="Ament-Velasquez S.L."/>
            <person name="Kruys A."/>
            <person name="Hutchinson M.I."/>
            <person name="Powell A.J."/>
            <person name="Barry K."/>
            <person name="Miller A.N."/>
            <person name="Grigoriev I.V."/>
            <person name="Debuchy R."/>
            <person name="Gladieux P."/>
            <person name="Hiltunen Thoren M."/>
            <person name="Johannesson H."/>
        </authorList>
    </citation>
    <scope>NUCLEOTIDE SEQUENCE</scope>
    <source>
        <strain evidence="9">CBS 118394</strain>
    </source>
</reference>
<dbReference type="Pfam" id="PF04082">
    <property type="entry name" value="Fungal_trans"/>
    <property type="match status" value="1"/>
</dbReference>
<dbReference type="CDD" id="cd12148">
    <property type="entry name" value="fungal_TF_MHR"/>
    <property type="match status" value="1"/>
</dbReference>
<feature type="region of interest" description="Disordered" evidence="7">
    <location>
        <begin position="488"/>
        <end position="508"/>
    </location>
</feature>
<keyword evidence="5" id="KW-0804">Transcription</keyword>
<dbReference type="GO" id="GO:0006351">
    <property type="term" value="P:DNA-templated transcription"/>
    <property type="evidence" value="ECO:0007669"/>
    <property type="project" value="InterPro"/>
</dbReference>
<sequence>MDTINSLQDLLPPKQDTDALVSFYVDHFEYIHRIVHVPTFMREYSAFWEQEPRSRHTATTALILSMISVATCALTGPSDTASIASEYRAVAPSWICACNRWIIGQPESFQGRKLVYYQVSSLVYLARRMNSIGRKRFWNETGSLIQDAILDKLLMKPPSTDSSYTREMKRRTWAVLRELDLQNSFEFQLPTLLHSLESDASTPLNVDDQDLDQDTPTPKPHSQHTRTSYQSLSAHSWKLRLGISRRLYSAGGRPKILTPGEVLRYTHEITQELEFLPSWTTESGLVGENTNINNESGVHRKSCMLSWAFLQFQLKECLLAIHRPYLSKGSGLYSLSEMICYHASRDILVLNRKLQVLGTQSLTFLREDLLIASLTLTRITTQQPKGTLSSVAIANTTSTADLLEQCLPFSESRYLRCLYGDPWAPLTASVALASLKIHLGKETRETTKAFCGKRFLGLYYQHSPARQQTPAAADIQYLTTHPLSSEDGVLGSVGGRDDGLSGTSTGSPIDSLAQERWLDDWDSLDVGAN</sequence>